<evidence type="ECO:0000256" key="6">
    <source>
        <dbReference type="ARBA" id="ARBA00022748"/>
    </source>
</evidence>
<feature type="transmembrane region" description="Helical" evidence="10">
    <location>
        <begin position="312"/>
        <end position="331"/>
    </location>
</feature>
<evidence type="ECO:0000256" key="8">
    <source>
        <dbReference type="ARBA" id="ARBA00023136"/>
    </source>
</evidence>
<evidence type="ECO:0000256" key="5">
    <source>
        <dbReference type="ARBA" id="ARBA00022692"/>
    </source>
</evidence>
<dbReference type="Pfam" id="PF16327">
    <property type="entry name" value="CcmF_C"/>
    <property type="match status" value="1"/>
</dbReference>
<evidence type="ECO:0000256" key="9">
    <source>
        <dbReference type="ARBA" id="ARBA00037230"/>
    </source>
</evidence>
<feature type="transmembrane region" description="Helical" evidence="10">
    <location>
        <begin position="394"/>
        <end position="413"/>
    </location>
</feature>
<dbReference type="InterPro" id="IPR003567">
    <property type="entry name" value="Cyt_c_biogenesis"/>
</dbReference>
<evidence type="ECO:0000259" key="12">
    <source>
        <dbReference type="Pfam" id="PF16327"/>
    </source>
</evidence>
<dbReference type="NCBIfam" id="TIGR00353">
    <property type="entry name" value="nrfE"/>
    <property type="match status" value="1"/>
</dbReference>
<evidence type="ECO:0000256" key="4">
    <source>
        <dbReference type="ARBA" id="ARBA00022519"/>
    </source>
</evidence>
<keyword evidence="6" id="KW-0201">Cytochrome c-type biogenesis</keyword>
<comment type="function">
    <text evidence="9">Required for the biogenesis of c-type cytochromes. Possible subunit of a heme lyase.</text>
</comment>
<keyword evidence="3" id="KW-1003">Cell membrane</keyword>
<protein>
    <submittedName>
        <fullName evidence="13">Heme lyase CcmF/NrfE family subunit</fullName>
    </submittedName>
</protein>
<feature type="transmembrane region" description="Helical" evidence="10">
    <location>
        <begin position="207"/>
        <end position="229"/>
    </location>
</feature>
<dbReference type="Pfam" id="PF01578">
    <property type="entry name" value="Cytochrom_C_asm"/>
    <property type="match status" value="1"/>
</dbReference>
<keyword evidence="5 10" id="KW-0812">Transmembrane</keyword>
<evidence type="ECO:0000256" key="1">
    <source>
        <dbReference type="ARBA" id="ARBA00004429"/>
    </source>
</evidence>
<comment type="similarity">
    <text evidence="2">Belongs to the CcmF/CycK/Ccl1/NrfE/CcsA family.</text>
</comment>
<feature type="transmembrane region" description="Helical" evidence="10">
    <location>
        <begin position="352"/>
        <end position="374"/>
    </location>
</feature>
<dbReference type="RefSeq" id="WP_346336448.1">
    <property type="nucleotide sequence ID" value="NZ_JBBYXI010000002.1"/>
</dbReference>
<accession>A0ABV0BIB3</accession>
<feature type="transmembrane region" description="Helical" evidence="10">
    <location>
        <begin position="425"/>
        <end position="442"/>
    </location>
</feature>
<feature type="transmembrane region" description="Helical" evidence="10">
    <location>
        <begin position="96"/>
        <end position="114"/>
    </location>
</feature>
<feature type="transmembrane region" description="Helical" evidence="10">
    <location>
        <begin position="126"/>
        <end position="148"/>
    </location>
</feature>
<feature type="transmembrane region" description="Helical" evidence="10">
    <location>
        <begin position="448"/>
        <end position="470"/>
    </location>
</feature>
<dbReference type="NCBIfam" id="NF007691">
    <property type="entry name" value="PRK10369.1"/>
    <property type="match status" value="1"/>
</dbReference>
<feature type="transmembrane region" description="Helical" evidence="10">
    <location>
        <begin position="38"/>
        <end position="62"/>
    </location>
</feature>
<evidence type="ECO:0000256" key="7">
    <source>
        <dbReference type="ARBA" id="ARBA00022989"/>
    </source>
</evidence>
<keyword evidence="7 10" id="KW-1133">Transmembrane helix</keyword>
<proteinExistence type="inferred from homology"/>
<feature type="domain" description="Cytochrome c assembly protein" evidence="11">
    <location>
        <begin position="89"/>
        <end position="295"/>
    </location>
</feature>
<feature type="transmembrane region" description="Helical" evidence="10">
    <location>
        <begin position="491"/>
        <end position="515"/>
    </location>
</feature>
<evidence type="ECO:0000256" key="10">
    <source>
        <dbReference type="SAM" id="Phobius"/>
    </source>
</evidence>
<dbReference type="Proteomes" id="UP001418637">
    <property type="component" value="Unassembled WGS sequence"/>
</dbReference>
<keyword evidence="13" id="KW-0456">Lyase</keyword>
<evidence type="ECO:0000259" key="11">
    <source>
        <dbReference type="Pfam" id="PF01578"/>
    </source>
</evidence>
<evidence type="ECO:0000313" key="13">
    <source>
        <dbReference type="EMBL" id="MEN3930437.1"/>
    </source>
</evidence>
<keyword evidence="14" id="KW-1185">Reference proteome</keyword>
<dbReference type="EMBL" id="JBBYXI010000002">
    <property type="protein sequence ID" value="MEN3930437.1"/>
    <property type="molecule type" value="Genomic_DNA"/>
</dbReference>
<name>A0ABV0BIB3_9HYPH</name>
<feature type="transmembrane region" description="Helical" evidence="10">
    <location>
        <begin position="618"/>
        <end position="638"/>
    </location>
</feature>
<comment type="caution">
    <text evidence="13">The sequence shown here is derived from an EMBL/GenBank/DDBJ whole genome shotgun (WGS) entry which is preliminary data.</text>
</comment>
<keyword evidence="8 10" id="KW-0472">Membrane</keyword>
<evidence type="ECO:0000313" key="14">
    <source>
        <dbReference type="Proteomes" id="UP001418637"/>
    </source>
</evidence>
<dbReference type="InterPro" id="IPR002541">
    <property type="entry name" value="Cyt_c_assembly"/>
</dbReference>
<evidence type="ECO:0000256" key="3">
    <source>
        <dbReference type="ARBA" id="ARBA00022475"/>
    </source>
</evidence>
<keyword evidence="4" id="KW-0997">Cell inner membrane</keyword>
<gene>
    <name evidence="13" type="ORF">WJT86_05080</name>
</gene>
<feature type="transmembrane region" description="Helical" evidence="10">
    <location>
        <begin position="175"/>
        <end position="195"/>
    </location>
</feature>
<dbReference type="InterPro" id="IPR003568">
    <property type="entry name" value="Cyt_c_biogenesis_CcmF"/>
</dbReference>
<feature type="domain" description="Cytochrome c-type biogenesis protein CcmF C-terminal" evidence="12">
    <location>
        <begin position="315"/>
        <end position="640"/>
    </location>
</feature>
<dbReference type="PANTHER" id="PTHR43653">
    <property type="entry name" value="CYTOCHROME C ASSEMBLY PROTEIN-RELATED"/>
    <property type="match status" value="1"/>
</dbReference>
<organism evidence="13 14">
    <name type="scientific">Hohaiivirga grylli</name>
    <dbReference type="NCBI Taxonomy" id="3133970"/>
    <lineage>
        <taxon>Bacteria</taxon>
        <taxon>Pseudomonadati</taxon>
        <taxon>Pseudomonadota</taxon>
        <taxon>Alphaproteobacteria</taxon>
        <taxon>Hyphomicrobiales</taxon>
        <taxon>Methylobacteriaceae</taxon>
        <taxon>Hohaiivirga</taxon>
    </lineage>
</organism>
<feature type="transmembrane region" description="Helical" evidence="10">
    <location>
        <begin position="249"/>
        <end position="266"/>
    </location>
</feature>
<dbReference type="PRINTS" id="PR01411">
    <property type="entry name" value="CCMFBIOGNSIS"/>
</dbReference>
<dbReference type="GO" id="GO:0016829">
    <property type="term" value="F:lyase activity"/>
    <property type="evidence" value="ECO:0007669"/>
    <property type="project" value="UniProtKB-KW"/>
</dbReference>
<sequence length="664" mass="71689">MFVEAGHYALALALGVSVIQTIVPIWGTRTSDHDLMAVAVPAAIVTFLCIGFAYLALTYAYVASDFSVLNVIENSHSLKPLVYKMSGVWANHEGSMLLWVLILALFGAMVAVARKSVPERLRANTLAVQGAVTFAFLIFILTVSNPFIRVMPPVAEGQGLNPILQDPGLAIHPPLLYLGYVGFSISFAFAIAALIDGKIDAAWARIVRPWTLSAWIFLTLGIAMGSYWAYYELGWGGWWFWDPVENASLMPWLSGTALIHSTVVMERRDSLKVWTILLAILTFSLSLLGTFIVRSGILTSVHSFAVDPKRGVFILGILILFIGGSLALFAWRAPMLKKGGIFAPISREGGLVINNLFLAAACATVFIGTLYPLALEALTGDKISVGAPFFNMTFLPIIIPLLAFLPMGQTLAWKRGDIAAAAKRLMFVYAIAIVVTVIMLSLTSGGPVMAPIGVGFGLYLVLGSINEIFTRCWKSGQNIKVFFSKALGLPLSTWGTVLAHAGVGLSVMGVAATIWGTETIASVREGEMVNAGPYQAKLERVVPRKGPDYNEMAAIFTIMDGDKVVGTTETMKRIFVSRQSMPTTEAGILTKGLSQIYVSLGELQENGSIGIRVYYKPLVTLIWIGSLIMALGGFFSLADRRYRVGAPKRSRNALEIGATAGAQT</sequence>
<feature type="transmembrane region" description="Helical" evidence="10">
    <location>
        <begin position="6"/>
        <end position="26"/>
    </location>
</feature>
<feature type="transmembrane region" description="Helical" evidence="10">
    <location>
        <begin position="273"/>
        <end position="292"/>
    </location>
</feature>
<dbReference type="PRINTS" id="PR01410">
    <property type="entry name" value="CCBIOGENESIS"/>
</dbReference>
<dbReference type="PANTHER" id="PTHR43653:SF1">
    <property type="entry name" value="CYTOCHROME C-TYPE BIOGENESIS PROTEIN CCMF"/>
    <property type="match status" value="1"/>
</dbReference>
<reference evidence="13 14" key="1">
    <citation type="submission" date="2024-04" db="EMBL/GenBank/DDBJ databases">
        <title>A novel species isolated from cricket.</title>
        <authorList>
            <person name="Wang H.-C."/>
        </authorList>
    </citation>
    <scope>NUCLEOTIDE SEQUENCE [LARGE SCALE GENOMIC DNA]</scope>
    <source>
        <strain evidence="13 14">WL0021</strain>
    </source>
</reference>
<comment type="subcellular location">
    <subcellularLocation>
        <location evidence="1">Cell inner membrane</location>
        <topology evidence="1">Multi-pass membrane protein</topology>
    </subcellularLocation>
</comment>
<evidence type="ECO:0000256" key="2">
    <source>
        <dbReference type="ARBA" id="ARBA00009186"/>
    </source>
</evidence>
<dbReference type="InterPro" id="IPR032523">
    <property type="entry name" value="CcmF_C"/>
</dbReference>